<evidence type="ECO:0000256" key="16">
    <source>
        <dbReference type="ARBA" id="ARBA00049902"/>
    </source>
</evidence>
<sequence>MSDTNEKFPGAEQAEPATPKKKRKRMPVAARVALSAVKWTFLLGVVGAVTAGAAVTGYVSALVRDDEVRSRETILEEMQHNSETGFVYFRDGTIIGQLRTEEDRRLIEYEDIPQIVEDAVLATEDEDFYNHIGVDFMSLARAVKEKVLNEEVQTGGSTITQQVARRVFLNLDRTDSRKFKEIFLALRLERFMTKEDILAAYLNKIPFGNGASGYQVYGIKAAATGIFDKDLDDLNIAQAAYLAGLPQSPSTYSAFTGKGEFDEEGFKEARERQELVLHHMKRTGKITDAQYEEALAFDIKASLAKPKKKAYSTYPYLMLEAERQAAETLLRQSNPELGPEDMRKPEYQEALKDAREMLLRGGYKIYTTIDKTVYEAMHRVSENPEMFTKDHEKKGVEQVGGILLDNDTGAILGMIEGRDFYLEQLNHATQMQRQPGSAMKPIAAYLPAIESGAIQPASIIDDVPLILPDGQKGVHIPKNHDGRYHGLLTAREALNQSWNIPAIKLFLYDVTIDKAWEFAKKLGISSLTESDYHASTGVIGGLQYGVSVEELTNAYSTIANKGLYADAYFVEKITDSADNVVYKHEPKPERVFSEQTAYLMTDMMRTVITNGTASRVKSRFEHEDKVPIVGKTGTTSDNYDLWFVGYSPDVTLGIWIGYDQPSTLTEANRAKYVWADVMNELVASKSDLFQTEAFEKPEGIVSKTVSRVSGLLPSELVTQEKLTVTDIFNREYIPTKQDDVLGLADVVLVDGKAYTPQPGTPADMVKKMRVVRREEPIGDLLKRIEEALAKLPEKSRRPIESYRPTDGYGDAPSEVDPRSENGLPPAAPPWVKLTKTDKGAQVQFGASYNGDVAGYRVFRSVDGGPFQPLPEKTIRTGETLSFVDQTSADRIYGYYIVSVDIAGRVSEPSEVVYTGDPFPLSLGEGDGAPLEPLPGDEAADAPKAPGKPSAKTRDLGVRLEWTPSAAADQVDEYRIYYAPEEGGPYNQIGVSGSAEFEFLSLTTAGWYRVTAANSAGESPPSAAVQFKP</sequence>
<dbReference type="InterPro" id="IPR003961">
    <property type="entry name" value="FN3_dom"/>
</dbReference>
<evidence type="ECO:0000313" key="20">
    <source>
        <dbReference type="EMBL" id="TLS49948.1"/>
    </source>
</evidence>
<evidence type="ECO:0000256" key="17">
    <source>
        <dbReference type="SAM" id="MobiDB-lite"/>
    </source>
</evidence>
<evidence type="ECO:0000256" key="6">
    <source>
        <dbReference type="ARBA" id="ARBA00022670"/>
    </source>
</evidence>
<keyword evidence="11" id="KW-0573">Peptidoglycan synthesis</keyword>
<keyword evidence="13" id="KW-0511">Multifunctional enzyme</keyword>
<accession>A0A5R9G987</accession>
<dbReference type="SUPFAM" id="SSF56601">
    <property type="entry name" value="beta-lactamase/transpeptidase-like"/>
    <property type="match status" value="1"/>
</dbReference>
<dbReference type="GO" id="GO:0009002">
    <property type="term" value="F:serine-type D-Ala-D-Ala carboxypeptidase activity"/>
    <property type="evidence" value="ECO:0007669"/>
    <property type="project" value="UniProtKB-EC"/>
</dbReference>
<dbReference type="InterPro" id="IPR036116">
    <property type="entry name" value="FN3_sf"/>
</dbReference>
<dbReference type="Gene3D" id="1.10.3810.10">
    <property type="entry name" value="Biosynthetic peptidoglycan transglycosylase-like"/>
    <property type="match status" value="1"/>
</dbReference>
<keyword evidence="18" id="KW-1133">Transmembrane helix</keyword>
<dbReference type="GO" id="GO:0009252">
    <property type="term" value="P:peptidoglycan biosynthetic process"/>
    <property type="evidence" value="ECO:0007669"/>
    <property type="project" value="UniProtKB-KW"/>
</dbReference>
<dbReference type="Gene3D" id="2.60.40.10">
    <property type="entry name" value="Immunoglobulins"/>
    <property type="match status" value="2"/>
</dbReference>
<comment type="catalytic activity">
    <reaction evidence="16">
        <text>[GlcNAc-(1-&gt;4)-Mur2Ac(oyl-L-Ala-gamma-D-Glu-L-Lys-D-Ala-D-Ala)](n)-di-trans,octa-cis-undecaprenyl diphosphate + beta-D-GlcNAc-(1-&gt;4)-Mur2Ac(oyl-L-Ala-gamma-D-Glu-L-Lys-D-Ala-D-Ala)-di-trans,octa-cis-undecaprenyl diphosphate = [GlcNAc-(1-&gt;4)-Mur2Ac(oyl-L-Ala-gamma-D-Glu-L-Lys-D-Ala-D-Ala)](n+1)-di-trans,octa-cis-undecaprenyl diphosphate + di-trans,octa-cis-undecaprenyl diphosphate + H(+)</text>
        <dbReference type="Rhea" id="RHEA:23708"/>
        <dbReference type="Rhea" id="RHEA-COMP:9602"/>
        <dbReference type="Rhea" id="RHEA-COMP:9603"/>
        <dbReference type="ChEBI" id="CHEBI:15378"/>
        <dbReference type="ChEBI" id="CHEBI:58405"/>
        <dbReference type="ChEBI" id="CHEBI:60033"/>
        <dbReference type="ChEBI" id="CHEBI:78435"/>
        <dbReference type="EC" id="2.4.99.28"/>
    </reaction>
</comment>
<feature type="transmembrane region" description="Helical" evidence="18">
    <location>
        <begin position="28"/>
        <end position="61"/>
    </location>
</feature>
<dbReference type="Proteomes" id="UP000309676">
    <property type="component" value="Unassembled WGS sequence"/>
</dbReference>
<dbReference type="InterPro" id="IPR050396">
    <property type="entry name" value="Glycosyltr_51/Transpeptidase"/>
</dbReference>
<comment type="similarity">
    <text evidence="2">In the C-terminal section; belongs to the transpeptidase family.</text>
</comment>
<dbReference type="Pfam" id="PF00905">
    <property type="entry name" value="Transpeptidase"/>
    <property type="match status" value="1"/>
</dbReference>
<dbReference type="GO" id="GO:0008658">
    <property type="term" value="F:penicillin binding"/>
    <property type="evidence" value="ECO:0007669"/>
    <property type="project" value="InterPro"/>
</dbReference>
<keyword evidence="4" id="KW-1003">Cell membrane</keyword>
<dbReference type="PROSITE" id="PS50853">
    <property type="entry name" value="FN3"/>
    <property type="match status" value="1"/>
</dbReference>
<comment type="catalytic activity">
    <reaction evidence="15">
        <text>Preferential cleavage: (Ac)2-L-Lys-D-Ala-|-D-Ala. Also transpeptidation of peptidyl-alanyl moieties that are N-acyl substituents of D-alanine.</text>
        <dbReference type="EC" id="3.4.16.4"/>
    </reaction>
</comment>
<dbReference type="InterPro" id="IPR023346">
    <property type="entry name" value="Lysozyme-like_dom_sf"/>
</dbReference>
<dbReference type="PANTHER" id="PTHR32282:SF11">
    <property type="entry name" value="PENICILLIN-BINDING PROTEIN 1B"/>
    <property type="match status" value="1"/>
</dbReference>
<keyword evidence="8" id="KW-0808">Transferase</keyword>
<name>A0A5R9G987_9BACL</name>
<keyword evidence="7" id="KW-0328">Glycosyltransferase</keyword>
<dbReference type="InterPro" id="IPR001460">
    <property type="entry name" value="PCN-bd_Tpept"/>
</dbReference>
<dbReference type="EMBL" id="VCIW01000018">
    <property type="protein sequence ID" value="TLS49948.1"/>
    <property type="molecule type" value="Genomic_DNA"/>
</dbReference>
<feature type="region of interest" description="Disordered" evidence="17">
    <location>
        <begin position="796"/>
        <end position="830"/>
    </location>
</feature>
<evidence type="ECO:0000256" key="4">
    <source>
        <dbReference type="ARBA" id="ARBA00022475"/>
    </source>
</evidence>
<keyword evidence="21" id="KW-1185">Reference proteome</keyword>
<dbReference type="SUPFAM" id="SSF49265">
    <property type="entry name" value="Fibronectin type III"/>
    <property type="match status" value="2"/>
</dbReference>
<dbReference type="SUPFAM" id="SSF53955">
    <property type="entry name" value="Lysozyme-like"/>
    <property type="match status" value="1"/>
</dbReference>
<comment type="caution">
    <text evidence="20">The sequence shown here is derived from an EMBL/GenBank/DDBJ whole genome shotgun (WGS) entry which is preliminary data.</text>
</comment>
<evidence type="ECO:0000256" key="7">
    <source>
        <dbReference type="ARBA" id="ARBA00022676"/>
    </source>
</evidence>
<keyword evidence="10" id="KW-0133">Cell shape</keyword>
<dbReference type="GO" id="GO:0006508">
    <property type="term" value="P:proteolysis"/>
    <property type="evidence" value="ECO:0007669"/>
    <property type="project" value="UniProtKB-KW"/>
</dbReference>
<dbReference type="InterPro" id="IPR001264">
    <property type="entry name" value="Glyco_trans_51"/>
</dbReference>
<feature type="region of interest" description="Disordered" evidence="17">
    <location>
        <begin position="1"/>
        <end position="25"/>
    </location>
</feature>
<dbReference type="GO" id="GO:0030288">
    <property type="term" value="C:outer membrane-bounded periplasmic space"/>
    <property type="evidence" value="ECO:0007669"/>
    <property type="project" value="TreeGrafter"/>
</dbReference>
<dbReference type="Gene3D" id="3.40.710.10">
    <property type="entry name" value="DD-peptidase/beta-lactamase superfamily"/>
    <property type="match status" value="1"/>
</dbReference>
<evidence type="ECO:0000256" key="2">
    <source>
        <dbReference type="ARBA" id="ARBA00007090"/>
    </source>
</evidence>
<dbReference type="InterPro" id="IPR036950">
    <property type="entry name" value="PBP_transglycosylase"/>
</dbReference>
<dbReference type="InterPro" id="IPR013783">
    <property type="entry name" value="Ig-like_fold"/>
</dbReference>
<evidence type="ECO:0000256" key="10">
    <source>
        <dbReference type="ARBA" id="ARBA00022960"/>
    </source>
</evidence>
<dbReference type="FunFam" id="1.10.3810.10:FF:000001">
    <property type="entry name" value="Penicillin-binding protein 1A"/>
    <property type="match status" value="1"/>
</dbReference>
<dbReference type="GO" id="GO:0071555">
    <property type="term" value="P:cell wall organization"/>
    <property type="evidence" value="ECO:0007669"/>
    <property type="project" value="UniProtKB-KW"/>
</dbReference>
<keyword evidence="9" id="KW-0378">Hydrolase</keyword>
<keyword evidence="18" id="KW-0812">Transmembrane</keyword>
<evidence type="ECO:0000256" key="12">
    <source>
        <dbReference type="ARBA" id="ARBA00023136"/>
    </source>
</evidence>
<dbReference type="OrthoDB" id="9766909at2"/>
<evidence type="ECO:0000256" key="11">
    <source>
        <dbReference type="ARBA" id="ARBA00022984"/>
    </source>
</evidence>
<organism evidence="20 21">
    <name type="scientific">Paenibacillus antri</name>
    <dbReference type="NCBI Taxonomy" id="2582848"/>
    <lineage>
        <taxon>Bacteria</taxon>
        <taxon>Bacillati</taxon>
        <taxon>Bacillota</taxon>
        <taxon>Bacilli</taxon>
        <taxon>Bacillales</taxon>
        <taxon>Paenibacillaceae</taxon>
        <taxon>Paenibacillus</taxon>
    </lineage>
</organism>
<comment type="subcellular location">
    <subcellularLocation>
        <location evidence="1">Cell membrane</location>
    </subcellularLocation>
</comment>
<feature type="domain" description="Fibronectin type-III" evidence="19">
    <location>
        <begin position="941"/>
        <end position="1028"/>
    </location>
</feature>
<evidence type="ECO:0000256" key="13">
    <source>
        <dbReference type="ARBA" id="ARBA00023268"/>
    </source>
</evidence>
<evidence type="ECO:0000256" key="18">
    <source>
        <dbReference type="SAM" id="Phobius"/>
    </source>
</evidence>
<evidence type="ECO:0000256" key="5">
    <source>
        <dbReference type="ARBA" id="ARBA00022645"/>
    </source>
</evidence>
<protein>
    <submittedName>
        <fullName evidence="20">Carboxypeptidase</fullName>
    </submittedName>
</protein>
<evidence type="ECO:0000256" key="15">
    <source>
        <dbReference type="ARBA" id="ARBA00034000"/>
    </source>
</evidence>
<feature type="region of interest" description="Disordered" evidence="17">
    <location>
        <begin position="923"/>
        <end position="954"/>
    </location>
</feature>
<dbReference type="AlphaFoldDB" id="A0A5R9G987"/>
<evidence type="ECO:0000256" key="9">
    <source>
        <dbReference type="ARBA" id="ARBA00022801"/>
    </source>
</evidence>
<dbReference type="GO" id="GO:0008360">
    <property type="term" value="P:regulation of cell shape"/>
    <property type="evidence" value="ECO:0007669"/>
    <property type="project" value="UniProtKB-KW"/>
</dbReference>
<comment type="similarity">
    <text evidence="3">In the N-terminal section; belongs to the glycosyltransferase 51 family.</text>
</comment>
<evidence type="ECO:0000259" key="19">
    <source>
        <dbReference type="PROSITE" id="PS50853"/>
    </source>
</evidence>
<evidence type="ECO:0000256" key="8">
    <source>
        <dbReference type="ARBA" id="ARBA00022679"/>
    </source>
</evidence>
<keyword evidence="6" id="KW-0645">Protease</keyword>
<dbReference type="InterPro" id="IPR012338">
    <property type="entry name" value="Beta-lactam/transpept-like"/>
</dbReference>
<dbReference type="RefSeq" id="WP_138196769.1">
    <property type="nucleotide sequence ID" value="NZ_VCIW01000018.1"/>
</dbReference>
<evidence type="ECO:0000313" key="21">
    <source>
        <dbReference type="Proteomes" id="UP000309676"/>
    </source>
</evidence>
<dbReference type="CDD" id="cd00063">
    <property type="entry name" value="FN3"/>
    <property type="match status" value="1"/>
</dbReference>
<dbReference type="PANTHER" id="PTHR32282">
    <property type="entry name" value="BINDING PROTEIN TRANSPEPTIDASE, PUTATIVE-RELATED"/>
    <property type="match status" value="1"/>
</dbReference>
<dbReference type="GO" id="GO:0008955">
    <property type="term" value="F:peptidoglycan glycosyltransferase activity"/>
    <property type="evidence" value="ECO:0007669"/>
    <property type="project" value="UniProtKB-EC"/>
</dbReference>
<keyword evidence="5 20" id="KW-0121">Carboxypeptidase</keyword>
<dbReference type="GO" id="GO:0005886">
    <property type="term" value="C:plasma membrane"/>
    <property type="evidence" value="ECO:0007669"/>
    <property type="project" value="UniProtKB-SubCell"/>
</dbReference>
<evidence type="ECO:0000256" key="1">
    <source>
        <dbReference type="ARBA" id="ARBA00004236"/>
    </source>
</evidence>
<evidence type="ECO:0000256" key="3">
    <source>
        <dbReference type="ARBA" id="ARBA00007739"/>
    </source>
</evidence>
<proteinExistence type="inferred from homology"/>
<dbReference type="Pfam" id="PF00912">
    <property type="entry name" value="Transgly"/>
    <property type="match status" value="1"/>
</dbReference>
<keyword evidence="14" id="KW-0961">Cell wall biogenesis/degradation</keyword>
<evidence type="ECO:0000256" key="14">
    <source>
        <dbReference type="ARBA" id="ARBA00023316"/>
    </source>
</evidence>
<reference evidence="20 21" key="1">
    <citation type="submission" date="2019-05" db="EMBL/GenBank/DDBJ databases">
        <authorList>
            <person name="Narsing Rao M.P."/>
            <person name="Li W.J."/>
        </authorList>
    </citation>
    <scope>NUCLEOTIDE SEQUENCE [LARGE SCALE GENOMIC DNA]</scope>
    <source>
        <strain evidence="20 21">SYSU_K30003</strain>
    </source>
</reference>
<gene>
    <name evidence="20" type="ORF">FE782_23410</name>
</gene>
<keyword evidence="12 18" id="KW-0472">Membrane</keyword>